<name>A0A6J7JYI8_9ZZZZ</name>
<organism evidence="1">
    <name type="scientific">freshwater metagenome</name>
    <dbReference type="NCBI Taxonomy" id="449393"/>
    <lineage>
        <taxon>unclassified sequences</taxon>
        <taxon>metagenomes</taxon>
        <taxon>ecological metagenomes</taxon>
    </lineage>
</organism>
<dbReference type="EMBL" id="CAFBNF010000131">
    <property type="protein sequence ID" value="CAB4947142.1"/>
    <property type="molecule type" value="Genomic_DNA"/>
</dbReference>
<dbReference type="AlphaFoldDB" id="A0A6J7JYI8"/>
<sequence>MSQTPPEGCREPVLVIGFNRPALMRAQIDALRIVAPRELYIAVDGPRPEVPDDRQAVAESRAVVNLVDWDCVVQTLFPAVNIGPGSGPFGAIDWFLGNVERGIILEDDVVASPQFFAFASEMLDRYEDDHRVAGITGMSLDPPAQREELRTSYRFTSVPQVWGWATWARSWKGVTLDISDRKQWLDLGDVSRSLHWPLLLRAVITKRIHDTATGKVRNWDAQFMSRGLARGAMYVMPARALTTNVGVFDKPTHPGYEPAYLRAIELLEWPLSHPDMVGVDPLFDVPMLTVAFEATPRGYAAKAARKIRHALGRDG</sequence>
<proteinExistence type="predicted"/>
<dbReference type="SUPFAM" id="SSF53448">
    <property type="entry name" value="Nucleotide-diphospho-sugar transferases"/>
    <property type="match status" value="1"/>
</dbReference>
<protein>
    <submittedName>
        <fullName evidence="1">Unannotated protein</fullName>
    </submittedName>
</protein>
<reference evidence="1" key="1">
    <citation type="submission" date="2020-05" db="EMBL/GenBank/DDBJ databases">
        <authorList>
            <person name="Chiriac C."/>
            <person name="Salcher M."/>
            <person name="Ghai R."/>
            <person name="Kavagutti S V."/>
        </authorList>
    </citation>
    <scope>NUCLEOTIDE SEQUENCE</scope>
</reference>
<dbReference type="EMBL" id="CAFBOZ010000108">
    <property type="protein sequence ID" value="CAB5004216.1"/>
    <property type="molecule type" value="Genomic_DNA"/>
</dbReference>
<accession>A0A6J7JYI8</accession>
<evidence type="ECO:0000313" key="1">
    <source>
        <dbReference type="EMBL" id="CAB4947142.1"/>
    </source>
</evidence>
<evidence type="ECO:0000313" key="2">
    <source>
        <dbReference type="EMBL" id="CAB5004216.1"/>
    </source>
</evidence>
<dbReference type="InterPro" id="IPR029044">
    <property type="entry name" value="Nucleotide-diphossugar_trans"/>
</dbReference>
<gene>
    <name evidence="1" type="ORF">UFOPK3773_01195</name>
    <name evidence="2" type="ORF">UFOPK3992_00864</name>
</gene>
<dbReference type="Gene3D" id="3.90.550.10">
    <property type="entry name" value="Spore Coat Polysaccharide Biosynthesis Protein SpsA, Chain A"/>
    <property type="match status" value="1"/>
</dbReference>